<accession>A0ABV1NE59</accession>
<keyword evidence="1" id="KW-0812">Transmembrane</keyword>
<proteinExistence type="predicted"/>
<feature type="transmembrane region" description="Helical" evidence="1">
    <location>
        <begin position="390"/>
        <end position="406"/>
    </location>
</feature>
<name>A0ABV1NE59_9GAMM</name>
<protein>
    <recommendedName>
        <fullName evidence="4">O-antigen ligase like membrane protein</fullName>
    </recommendedName>
</protein>
<comment type="caution">
    <text evidence="2">The sequence shown here is derived from an EMBL/GenBank/DDBJ whole genome shotgun (WGS) entry which is preliminary data.</text>
</comment>
<feature type="transmembrane region" description="Helical" evidence="1">
    <location>
        <begin position="361"/>
        <end position="378"/>
    </location>
</feature>
<keyword evidence="1" id="KW-1133">Transmembrane helix</keyword>
<feature type="transmembrane region" description="Helical" evidence="1">
    <location>
        <begin position="242"/>
        <end position="263"/>
    </location>
</feature>
<evidence type="ECO:0000313" key="2">
    <source>
        <dbReference type="EMBL" id="MEQ6917338.1"/>
    </source>
</evidence>
<organism evidence="2 3">
    <name type="scientific">Halomonas aquatica</name>
    <dbReference type="NCBI Taxonomy" id="3151123"/>
    <lineage>
        <taxon>Bacteria</taxon>
        <taxon>Pseudomonadati</taxon>
        <taxon>Pseudomonadota</taxon>
        <taxon>Gammaproteobacteria</taxon>
        <taxon>Oceanospirillales</taxon>
        <taxon>Halomonadaceae</taxon>
        <taxon>Halomonas</taxon>
    </lineage>
</organism>
<evidence type="ECO:0000313" key="3">
    <source>
        <dbReference type="Proteomes" id="UP001442468"/>
    </source>
</evidence>
<feature type="transmembrane region" description="Helical" evidence="1">
    <location>
        <begin position="191"/>
        <end position="206"/>
    </location>
</feature>
<evidence type="ECO:0008006" key="4">
    <source>
        <dbReference type="Google" id="ProtNLM"/>
    </source>
</evidence>
<gene>
    <name evidence="2" type="ORF">ABE960_07375</name>
</gene>
<dbReference type="PANTHER" id="PTHR37422:SF23">
    <property type="entry name" value="TEICHURONIC ACID BIOSYNTHESIS PROTEIN TUAE"/>
    <property type="match status" value="1"/>
</dbReference>
<keyword evidence="1" id="KW-0472">Membrane</keyword>
<dbReference type="EMBL" id="JBEGCJ010000003">
    <property type="protein sequence ID" value="MEQ6917338.1"/>
    <property type="molecule type" value="Genomic_DNA"/>
</dbReference>
<dbReference type="Proteomes" id="UP001442468">
    <property type="component" value="Unassembled WGS sequence"/>
</dbReference>
<feature type="transmembrane region" description="Helical" evidence="1">
    <location>
        <begin position="212"/>
        <end position="230"/>
    </location>
</feature>
<dbReference type="InterPro" id="IPR051533">
    <property type="entry name" value="WaaL-like"/>
</dbReference>
<feature type="transmembrane region" description="Helical" evidence="1">
    <location>
        <begin position="79"/>
        <end position="100"/>
    </location>
</feature>
<feature type="transmembrane region" description="Helical" evidence="1">
    <location>
        <begin position="323"/>
        <end position="349"/>
    </location>
</feature>
<feature type="transmembrane region" description="Helical" evidence="1">
    <location>
        <begin position="54"/>
        <end position="73"/>
    </location>
</feature>
<feature type="transmembrane region" description="Helical" evidence="1">
    <location>
        <begin position="112"/>
        <end position="135"/>
    </location>
</feature>
<dbReference type="RefSeq" id="WP_349761604.1">
    <property type="nucleotide sequence ID" value="NZ_JBEGCJ010000003.1"/>
</dbReference>
<reference evidence="2 3" key="1">
    <citation type="submission" date="2024-05" db="EMBL/GenBank/DDBJ databases">
        <title>Halomonas sp. SSM6 16S ribosomal RNA gene Genome sequencing and assembly.</title>
        <authorList>
            <person name="Yook S."/>
        </authorList>
    </citation>
    <scope>NUCLEOTIDE SEQUENCE [LARGE SCALE GENOMIC DNA]</scope>
    <source>
        <strain evidence="2 3">SSM6</strain>
    </source>
</reference>
<feature type="transmembrane region" description="Helical" evidence="1">
    <location>
        <begin position="30"/>
        <end position="47"/>
    </location>
</feature>
<sequence length="412" mass="45630">MAVRASIFTVQAFFVGMLVMPTSFQFQRGAVLVILVCIATPFALSRWRVHRDVFVLWLSTMVVGAFAIMLGIVNDAPGALRVSTIYLIWPALYLLFIGLTHNLQVIRRMESALLLGISLATAMALIVLAAGFLGLSDIVYPILAFQDAGFGAYDGFIEFRVFNLTTVMYGFPFVVALLLARRRELRGWQKTWLWLLVVLMVVVAVGSGRRMFWLVVLLTPFLALFFLQLSTRRFRTVAMLGALIRMGVAAALVVAGIIVALGLQPILLVQEFVSAFIGQEASSRIRFEQAGALWRAFESSPLVGIGLGSTVDSVNRQGWAFELWYLSLLKSVGLLGFLVYAVAVGWVVVKGMLLARRNREFAALFVPLVTAMMIFLIMSGSNPYIGKFDYLWVIFLPVSLINAYLTERSANA</sequence>
<evidence type="ECO:0000256" key="1">
    <source>
        <dbReference type="SAM" id="Phobius"/>
    </source>
</evidence>
<feature type="transmembrane region" description="Helical" evidence="1">
    <location>
        <begin position="7"/>
        <end position="24"/>
    </location>
</feature>
<keyword evidence="3" id="KW-1185">Reference proteome</keyword>
<dbReference type="PANTHER" id="PTHR37422">
    <property type="entry name" value="TEICHURONIC ACID BIOSYNTHESIS PROTEIN TUAE"/>
    <property type="match status" value="1"/>
</dbReference>
<feature type="transmembrane region" description="Helical" evidence="1">
    <location>
        <begin position="161"/>
        <end position="179"/>
    </location>
</feature>